<evidence type="ECO:0000256" key="1">
    <source>
        <dbReference type="SAM" id="Phobius"/>
    </source>
</evidence>
<dbReference type="Proteomes" id="UP000238322">
    <property type="component" value="Unassembled WGS sequence"/>
</dbReference>
<evidence type="ECO:0000313" key="2">
    <source>
        <dbReference type="EMBL" id="PQO34221.1"/>
    </source>
</evidence>
<dbReference type="RefSeq" id="WP_105329950.1">
    <property type="nucleotide sequence ID" value="NZ_PUHY01000010.1"/>
</dbReference>
<keyword evidence="1" id="KW-1133">Transmembrane helix</keyword>
<keyword evidence="1" id="KW-0812">Transmembrane</keyword>
<proteinExistence type="predicted"/>
<dbReference type="EMBL" id="PUHY01000010">
    <property type="protein sequence ID" value="PQO34221.1"/>
    <property type="molecule type" value="Genomic_DNA"/>
</dbReference>
<feature type="transmembrane region" description="Helical" evidence="1">
    <location>
        <begin position="89"/>
        <end position="105"/>
    </location>
</feature>
<comment type="caution">
    <text evidence="2">The sequence shown here is derived from an EMBL/GenBank/DDBJ whole genome shotgun (WGS) entry which is preliminary data.</text>
</comment>
<accession>A0A2S8FPX7</accession>
<dbReference type="AlphaFoldDB" id="A0A2S8FPX7"/>
<organism evidence="2 3">
    <name type="scientific">Blastopirellula marina</name>
    <dbReference type="NCBI Taxonomy" id="124"/>
    <lineage>
        <taxon>Bacteria</taxon>
        <taxon>Pseudomonadati</taxon>
        <taxon>Planctomycetota</taxon>
        <taxon>Planctomycetia</taxon>
        <taxon>Pirellulales</taxon>
        <taxon>Pirellulaceae</taxon>
        <taxon>Blastopirellula</taxon>
    </lineage>
</organism>
<feature type="transmembrane region" description="Helical" evidence="1">
    <location>
        <begin position="64"/>
        <end position="83"/>
    </location>
</feature>
<evidence type="ECO:0000313" key="3">
    <source>
        <dbReference type="Proteomes" id="UP000238322"/>
    </source>
</evidence>
<sequence>MLRLLLALVIASTAFMLSDIIAVLVSENCVELTGLTRDTLFGTTFLALTCFPMFVSARLAGCEFSIPFAMELAVVGCISGVVTSMFDDYWGVLMTMAIVLAYVWIRNSLLSYFSIEPKW</sequence>
<name>A0A2S8FPX7_9BACT</name>
<gene>
    <name evidence="2" type="ORF">C5Y83_11840</name>
</gene>
<feature type="transmembrane region" description="Helical" evidence="1">
    <location>
        <begin position="40"/>
        <end position="57"/>
    </location>
</feature>
<keyword evidence="1" id="KW-0472">Membrane</keyword>
<reference evidence="2 3" key="1">
    <citation type="submission" date="2018-02" db="EMBL/GenBank/DDBJ databases">
        <title>Comparative genomes isolates from brazilian mangrove.</title>
        <authorList>
            <person name="Araujo J.E."/>
            <person name="Taketani R.G."/>
            <person name="Silva M.C.P."/>
            <person name="Loureco M.V."/>
            <person name="Andreote F.D."/>
        </authorList>
    </citation>
    <scope>NUCLEOTIDE SEQUENCE [LARGE SCALE GENOMIC DNA]</scope>
    <source>
        <strain evidence="2 3">Hex-1 MGV</strain>
    </source>
</reference>
<protein>
    <submittedName>
        <fullName evidence="2">Uncharacterized protein</fullName>
    </submittedName>
</protein>